<dbReference type="EMBL" id="LTAO01000023">
    <property type="protein sequence ID" value="KYG29299.1"/>
    <property type="molecule type" value="Genomic_DNA"/>
</dbReference>
<name>A0A161PBW0_9BACI</name>
<feature type="transmembrane region" description="Helical" evidence="1">
    <location>
        <begin position="215"/>
        <end position="237"/>
    </location>
</feature>
<dbReference type="OrthoDB" id="1633380at2"/>
<dbReference type="AlphaFoldDB" id="A0A161PBW0"/>
<organism evidence="3 4">
    <name type="scientific">Alkalihalobacillus trypoxylicola</name>
    <dbReference type="NCBI Taxonomy" id="519424"/>
    <lineage>
        <taxon>Bacteria</taxon>
        <taxon>Bacillati</taxon>
        <taxon>Bacillota</taxon>
        <taxon>Bacilli</taxon>
        <taxon>Bacillales</taxon>
        <taxon>Bacillaceae</taxon>
        <taxon>Alkalihalobacillus</taxon>
    </lineage>
</organism>
<dbReference type="Proteomes" id="UP000075806">
    <property type="component" value="Unassembled WGS sequence"/>
</dbReference>
<feature type="transmembrane region" description="Helical" evidence="1">
    <location>
        <begin position="140"/>
        <end position="164"/>
    </location>
</feature>
<dbReference type="Pfam" id="PF07670">
    <property type="entry name" value="Gate"/>
    <property type="match status" value="1"/>
</dbReference>
<keyword evidence="4" id="KW-1185">Reference proteome</keyword>
<proteinExistence type="predicted"/>
<feature type="transmembrane region" description="Helical" evidence="1">
    <location>
        <begin position="398"/>
        <end position="419"/>
    </location>
</feature>
<feature type="transmembrane region" description="Helical" evidence="1">
    <location>
        <begin position="62"/>
        <end position="81"/>
    </location>
</feature>
<feature type="transmembrane region" description="Helical" evidence="1">
    <location>
        <begin position="243"/>
        <end position="261"/>
    </location>
</feature>
<feature type="transmembrane region" description="Helical" evidence="1">
    <location>
        <begin position="431"/>
        <end position="452"/>
    </location>
</feature>
<keyword evidence="1" id="KW-0812">Transmembrane</keyword>
<dbReference type="RefSeq" id="WP_061949109.1">
    <property type="nucleotide sequence ID" value="NZ_LTAO01000023.1"/>
</dbReference>
<sequence>MNADGNKIHDKKQRKTIIGFILPSIIGVFLFMTPVYMNGQFTIPIAYLAGQLQQLLNTNLPYIVFYLLLGGFVISCFLTFLKKDLSKYPKLLKVFVVSPWSLLVRFLSLMIVGATLWQWGPEIIWSEDTGGTLIYELVPILVTVFLFAGLFLPLLMDFGLLEFIGSRMNQIMRPVFKLPGRSAIDCLASWVGDGTVGVLLTNKQYEEGYYTKREAIVIGTTFSVVSITFSIVILEYMNLGEMFFPYYLSILISGFIAAVIMPRIPPLSRKEDRFINNEQFNREKEETREVRWRDGYLLALERVRNGDGFTGFLTNGIKNVLDMWLAIIPIVIVIGTFSLIIATYTPLFQIVGKPFEYILTFLQVPEAGAAAQTMVVGFADMFLPAILGASIESEMTRFIIAAVSVTQLIYMSEIGGLLLGSKIPVTFLDLIVIFFQRTLITLPIIVLIAWIVF</sequence>
<dbReference type="STRING" id="519424.AZF04_07170"/>
<protein>
    <recommendedName>
        <fullName evidence="2">Nucleoside transporter/FeoB GTPase Gate domain-containing protein</fullName>
    </recommendedName>
</protein>
<feature type="transmembrane region" description="Helical" evidence="1">
    <location>
        <begin position="102"/>
        <end position="120"/>
    </location>
</feature>
<keyword evidence="1" id="KW-0472">Membrane</keyword>
<feature type="domain" description="Nucleoside transporter/FeoB GTPase Gate" evidence="2">
    <location>
        <begin position="141"/>
        <end position="236"/>
    </location>
</feature>
<feature type="transmembrane region" description="Helical" evidence="1">
    <location>
        <begin position="367"/>
        <end position="386"/>
    </location>
</feature>
<reference evidence="3" key="1">
    <citation type="submission" date="2016-02" db="EMBL/GenBank/DDBJ databases">
        <title>Genome sequence of Bacillus trypoxylicola KCTC 13244(T).</title>
        <authorList>
            <person name="Jeong H."/>
            <person name="Park S.-H."/>
            <person name="Choi S.-K."/>
        </authorList>
    </citation>
    <scope>NUCLEOTIDE SEQUENCE [LARGE SCALE GENOMIC DNA]</scope>
    <source>
        <strain evidence="3">KCTC 13244</strain>
    </source>
</reference>
<accession>A0A161PBW0</accession>
<evidence type="ECO:0000313" key="4">
    <source>
        <dbReference type="Proteomes" id="UP000075806"/>
    </source>
</evidence>
<evidence type="ECO:0000313" key="3">
    <source>
        <dbReference type="EMBL" id="KYG29299.1"/>
    </source>
</evidence>
<feature type="transmembrane region" description="Helical" evidence="1">
    <location>
        <begin position="323"/>
        <end position="347"/>
    </location>
</feature>
<evidence type="ECO:0000259" key="2">
    <source>
        <dbReference type="Pfam" id="PF07670"/>
    </source>
</evidence>
<gene>
    <name evidence="3" type="ORF">AZF04_07170</name>
</gene>
<dbReference type="InterPro" id="IPR011642">
    <property type="entry name" value="Gate_dom"/>
</dbReference>
<feature type="transmembrane region" description="Helical" evidence="1">
    <location>
        <begin position="17"/>
        <end position="37"/>
    </location>
</feature>
<keyword evidence="1" id="KW-1133">Transmembrane helix</keyword>
<evidence type="ECO:0000256" key="1">
    <source>
        <dbReference type="SAM" id="Phobius"/>
    </source>
</evidence>
<comment type="caution">
    <text evidence="3">The sequence shown here is derived from an EMBL/GenBank/DDBJ whole genome shotgun (WGS) entry which is preliminary data.</text>
</comment>